<feature type="transmembrane region" description="Helical" evidence="1">
    <location>
        <begin position="68"/>
        <end position="93"/>
    </location>
</feature>
<keyword evidence="1" id="KW-0472">Membrane</keyword>
<organism evidence="2">
    <name type="scientific">Brassica napus</name>
    <name type="common">Rape</name>
    <dbReference type="NCBI Taxonomy" id="3708"/>
    <lineage>
        <taxon>Eukaryota</taxon>
        <taxon>Viridiplantae</taxon>
        <taxon>Streptophyta</taxon>
        <taxon>Embryophyta</taxon>
        <taxon>Tracheophyta</taxon>
        <taxon>Spermatophyta</taxon>
        <taxon>Magnoliopsida</taxon>
        <taxon>eudicotyledons</taxon>
        <taxon>Gunneridae</taxon>
        <taxon>Pentapetalae</taxon>
        <taxon>rosids</taxon>
        <taxon>malvids</taxon>
        <taxon>Brassicales</taxon>
        <taxon>Brassicaceae</taxon>
        <taxon>Brassiceae</taxon>
        <taxon>Brassica</taxon>
    </lineage>
</organism>
<keyword evidence="1" id="KW-0812">Transmembrane</keyword>
<gene>
    <name evidence="2" type="ORF">DARMORV10_C02P53780.1</name>
</gene>
<evidence type="ECO:0000256" key="1">
    <source>
        <dbReference type="SAM" id="Phobius"/>
    </source>
</evidence>
<feature type="transmembrane region" description="Helical" evidence="1">
    <location>
        <begin position="149"/>
        <end position="171"/>
    </location>
</feature>
<keyword evidence="1" id="KW-1133">Transmembrane helix</keyword>
<name>A0A816KHZ7_BRANA</name>
<reference evidence="2" key="1">
    <citation type="submission" date="2021-01" db="EMBL/GenBank/DDBJ databases">
        <authorList>
            <consortium name="Genoscope - CEA"/>
            <person name="William W."/>
        </authorList>
    </citation>
    <scope>NUCLEOTIDE SEQUENCE</scope>
</reference>
<feature type="transmembrane region" description="Helical" evidence="1">
    <location>
        <begin position="35"/>
        <end position="56"/>
    </location>
</feature>
<dbReference type="Proteomes" id="UP001295469">
    <property type="component" value="Chromosome C02"/>
</dbReference>
<accession>A0A816KHZ7</accession>
<dbReference type="EMBL" id="HG994366">
    <property type="protein sequence ID" value="CAF1920289.1"/>
    <property type="molecule type" value="Genomic_DNA"/>
</dbReference>
<sequence>MAPLVISSFQSQLLPPSRLRTLSPPPVSTPPSVSFLISLVWYLELSFDLSMFLTLVRPFTAVCSPFTAVCSPFTAVCSSIFAVFKSLCAQWQLNGLMPHIFTHHVKRVVYCPVSAFMEFVLLPISSSTLCGFGLGNVLLKIRDTSNTEVLVKGFVAMLRLLIVHFSMVAEIRGLLDITSCLSVLYAPIFLCCICFLVIAVCLPWMASSSCTHTFSIYGE</sequence>
<feature type="transmembrane region" description="Helical" evidence="1">
    <location>
        <begin position="183"/>
        <end position="206"/>
    </location>
</feature>
<evidence type="ECO:0000313" key="2">
    <source>
        <dbReference type="EMBL" id="CAF1920289.1"/>
    </source>
</evidence>
<feature type="transmembrane region" description="Helical" evidence="1">
    <location>
        <begin position="113"/>
        <end position="137"/>
    </location>
</feature>
<dbReference type="AlphaFoldDB" id="A0A816KHZ7"/>
<proteinExistence type="predicted"/>
<protein>
    <submittedName>
        <fullName evidence="2">(rape) hypothetical protein</fullName>
    </submittedName>
</protein>